<reference evidence="6 7" key="1">
    <citation type="submission" date="2019-03" db="EMBL/GenBank/DDBJ databases">
        <title>Genomic Encyclopedia of Archaeal and Bacterial Type Strains, Phase II (KMG-II): from individual species to whole genera.</title>
        <authorList>
            <person name="Goeker M."/>
        </authorList>
    </citation>
    <scope>NUCLEOTIDE SEQUENCE [LARGE SCALE GENOMIC DNA]</scope>
    <source>
        <strain evidence="6 7">DSM 24782</strain>
    </source>
</reference>
<evidence type="ECO:0000256" key="1">
    <source>
        <dbReference type="ARBA" id="ARBA00022475"/>
    </source>
</evidence>
<dbReference type="AlphaFoldDB" id="A0A4R7FKE0"/>
<dbReference type="Pfam" id="PF01547">
    <property type="entry name" value="SBP_bac_1"/>
    <property type="match status" value="1"/>
</dbReference>
<dbReference type="Gene3D" id="3.40.190.10">
    <property type="entry name" value="Periplasmic binding protein-like II"/>
    <property type="match status" value="2"/>
</dbReference>
<evidence type="ECO:0000256" key="3">
    <source>
        <dbReference type="ARBA" id="ARBA00023136"/>
    </source>
</evidence>
<evidence type="ECO:0000256" key="2">
    <source>
        <dbReference type="ARBA" id="ARBA00022729"/>
    </source>
</evidence>
<dbReference type="InterPro" id="IPR006059">
    <property type="entry name" value="SBP"/>
</dbReference>
<evidence type="ECO:0000313" key="6">
    <source>
        <dbReference type="EMBL" id="TDS76823.1"/>
    </source>
</evidence>
<name>A0A4R7FKE0_9MICO</name>
<evidence type="ECO:0000256" key="4">
    <source>
        <dbReference type="ARBA" id="ARBA00023139"/>
    </source>
</evidence>
<gene>
    <name evidence="6" type="ORF">CLV52_1761</name>
</gene>
<accession>A0A4R7FKE0</accession>
<dbReference type="InterPro" id="IPR050490">
    <property type="entry name" value="Bact_solute-bd_prot1"/>
</dbReference>
<evidence type="ECO:0000313" key="7">
    <source>
        <dbReference type="Proteomes" id="UP000295344"/>
    </source>
</evidence>
<dbReference type="SUPFAM" id="SSF53850">
    <property type="entry name" value="Periplasmic binding protein-like II"/>
    <property type="match status" value="1"/>
</dbReference>
<proteinExistence type="predicted"/>
<sequence length="456" mass="47600">MKLAPRITRSALAVGGVAVLIASLTGCSGGLGGGSASTGDKSVTSNSDLQHDTTITLLTGNDPASIAQGKAYADGFHKAEPKVTVKIDGSKPAGGDGDNYVKTKLSTGDMDDVFLYNSGSLFQALDPDKTLQPLGNEPWVEDVDANFKTTVSTSKGFYGAPVGTSFAGGVLYNKKVYAKLGLSVPTTWAQFLANSKKIKAAGITPVLQTYGDTWTAQLFVLGSFANISAADSSWAKQYTANDASAKYAKQPALEGFQHTQQVHDLGLLNKDYAALTNVNGLKELAEGKAAQYPMLGVVISNVQQSNPDQVNDIGIFPLPADNGADTRLTVWEPGAAYIPTSTTGDKLIAAKKFVAWMNSSAGCAVQNKVVAPSGPYSISTCKLPSTVNTVVSDTQQYVQQGKAGVALEFLSAIKGPNLEKILIQVGSGISTAAQGAALYDEDVKKQAQQLGLSGWN</sequence>
<dbReference type="Proteomes" id="UP000295344">
    <property type="component" value="Unassembled WGS sequence"/>
</dbReference>
<dbReference type="OrthoDB" id="2509690at2"/>
<keyword evidence="1" id="KW-1003">Cell membrane</keyword>
<comment type="caution">
    <text evidence="6">The sequence shown here is derived from an EMBL/GenBank/DDBJ whole genome shotgun (WGS) entry which is preliminary data.</text>
</comment>
<organism evidence="6 7">
    <name type="scientific">Amnibacterium kyonggiense</name>
    <dbReference type="NCBI Taxonomy" id="595671"/>
    <lineage>
        <taxon>Bacteria</taxon>
        <taxon>Bacillati</taxon>
        <taxon>Actinomycetota</taxon>
        <taxon>Actinomycetes</taxon>
        <taxon>Micrococcales</taxon>
        <taxon>Microbacteriaceae</taxon>
        <taxon>Amnibacterium</taxon>
    </lineage>
</organism>
<keyword evidence="4" id="KW-0564">Palmitate</keyword>
<dbReference type="PROSITE" id="PS51257">
    <property type="entry name" value="PROKAR_LIPOPROTEIN"/>
    <property type="match status" value="1"/>
</dbReference>
<dbReference type="EMBL" id="SOAM01000002">
    <property type="protein sequence ID" value="TDS76823.1"/>
    <property type="molecule type" value="Genomic_DNA"/>
</dbReference>
<keyword evidence="3" id="KW-0472">Membrane</keyword>
<dbReference type="PANTHER" id="PTHR43649:SF33">
    <property type="entry name" value="POLYGALACTURONAN_RHAMNOGALACTURONAN-BINDING PROTEIN YTCQ"/>
    <property type="match status" value="1"/>
</dbReference>
<keyword evidence="5" id="KW-0449">Lipoprotein</keyword>
<dbReference type="PANTHER" id="PTHR43649">
    <property type="entry name" value="ARABINOSE-BINDING PROTEIN-RELATED"/>
    <property type="match status" value="1"/>
</dbReference>
<keyword evidence="2" id="KW-0732">Signal</keyword>
<evidence type="ECO:0000256" key="5">
    <source>
        <dbReference type="ARBA" id="ARBA00023288"/>
    </source>
</evidence>
<protein>
    <submittedName>
        <fullName evidence="6">Carbohydrate ABC transporter substrate-binding protein (CUT1 family)</fullName>
    </submittedName>
</protein>
<keyword evidence="7" id="KW-1185">Reference proteome</keyword>
<dbReference type="RefSeq" id="WP_133765974.1">
    <property type="nucleotide sequence ID" value="NZ_BAAARP010000002.1"/>
</dbReference>